<dbReference type="PANTHER" id="PTHR13321">
    <property type="entry name" value="MEDIATOR OF RNA POLYMERASE II TRANSCRIPTION, SUBUNIT 18"/>
    <property type="match status" value="1"/>
</dbReference>
<dbReference type="GO" id="GO:0070847">
    <property type="term" value="C:core mediator complex"/>
    <property type="evidence" value="ECO:0007669"/>
    <property type="project" value="TreeGrafter"/>
</dbReference>
<name>G3BC15_CANTC</name>
<evidence type="ECO:0000313" key="9">
    <source>
        <dbReference type="EMBL" id="EGV61256.1"/>
    </source>
</evidence>
<protein>
    <recommendedName>
        <fullName evidence="3 8">Mediator of RNA polymerase II transcription subunit 18</fullName>
    </recommendedName>
    <alternativeName>
        <fullName evidence="7 8">Mediator complex subunit 18</fullName>
    </alternativeName>
</protein>
<sequence length="268" mass="30134">MVHQLSLVSTIPHSSYVQTISTLQALTGLTSPQPVSTYTLICKPINKFKPKFVPGKVNQIEQYFMKCITTWDDLDSFDLATPYLSDRVSTSILFNSDSAANTKKIWTLQISDIPIAGKNQTCSAQNIFESTLVHTHTASRKDAGDEKDSGDLDKDSFLQFLEDLGYNSINQFWIKGVRFFHGDIVIEIFKVFVRDDANKDSPSDSIPLKLLDESNGFQIKAFINVPKSTDIDLITQGSAELAKLQDFLKNLIQLEIPDRIFMDSRVQN</sequence>
<evidence type="ECO:0000256" key="1">
    <source>
        <dbReference type="ARBA" id="ARBA00004123"/>
    </source>
</evidence>
<reference evidence="9 10" key="1">
    <citation type="journal article" date="2011" name="Proc. Natl. Acad. Sci. U.S.A.">
        <title>Comparative genomics of xylose-fermenting fungi for enhanced biofuel production.</title>
        <authorList>
            <person name="Wohlbach D.J."/>
            <person name="Kuo A."/>
            <person name="Sato T.K."/>
            <person name="Potts K.M."/>
            <person name="Salamov A.A."/>
            <person name="LaButti K.M."/>
            <person name="Sun H."/>
            <person name="Clum A."/>
            <person name="Pangilinan J.L."/>
            <person name="Lindquist E.A."/>
            <person name="Lucas S."/>
            <person name="Lapidus A."/>
            <person name="Jin M."/>
            <person name="Gunawan C."/>
            <person name="Balan V."/>
            <person name="Dale B.E."/>
            <person name="Jeffries T.W."/>
            <person name="Zinkel R."/>
            <person name="Barry K.W."/>
            <person name="Grigoriev I.V."/>
            <person name="Gasch A.P."/>
        </authorList>
    </citation>
    <scope>NUCLEOTIDE SEQUENCE [LARGE SCALE GENOMIC DNA]</scope>
    <source>
        <strain evidence="9">ATCC 10573</strain>
        <strain evidence="10">ATCC 10573 / BCRC 21748 / CBS 615 / JCM 9827 / NBRC 10315 / NRRL Y-1498 / VKM Y-70</strain>
    </source>
</reference>
<dbReference type="GO" id="GO:0006369">
    <property type="term" value="P:termination of RNA polymerase II transcription"/>
    <property type="evidence" value="ECO:0007669"/>
    <property type="project" value="TreeGrafter"/>
</dbReference>
<dbReference type="GO" id="GO:0006357">
    <property type="term" value="P:regulation of transcription by RNA polymerase II"/>
    <property type="evidence" value="ECO:0007669"/>
    <property type="project" value="InterPro"/>
</dbReference>
<comment type="subunit">
    <text evidence="8">Component of the Mediator complex.</text>
</comment>
<evidence type="ECO:0000256" key="5">
    <source>
        <dbReference type="ARBA" id="ARBA00023163"/>
    </source>
</evidence>
<evidence type="ECO:0000256" key="4">
    <source>
        <dbReference type="ARBA" id="ARBA00023015"/>
    </source>
</evidence>
<evidence type="ECO:0000256" key="8">
    <source>
        <dbReference type="RuleBase" id="RU364150"/>
    </source>
</evidence>
<keyword evidence="5 8" id="KW-0804">Transcription</keyword>
<dbReference type="Proteomes" id="UP000000707">
    <property type="component" value="Unassembled WGS sequence"/>
</dbReference>
<dbReference type="KEGG" id="cten:18248463"/>
<keyword evidence="10" id="KW-1185">Reference proteome</keyword>
<dbReference type="Gene3D" id="2.40.320.10">
    <property type="entry name" value="Hypothetical Protein Pfu-838710-001"/>
    <property type="match status" value="1"/>
</dbReference>
<dbReference type="PANTHER" id="PTHR13321:SF2">
    <property type="entry name" value="MEDIATOR OF RNA POLYMERASE II TRANSCRIPTION SUBUNIT 18"/>
    <property type="match status" value="1"/>
</dbReference>
<comment type="similarity">
    <text evidence="2 8">Belongs to the Mediator complex subunit 18 family.</text>
</comment>
<dbReference type="EMBL" id="GL996528">
    <property type="protein sequence ID" value="EGV61257.1"/>
    <property type="molecule type" value="Genomic_DNA"/>
</dbReference>
<evidence type="ECO:0000256" key="2">
    <source>
        <dbReference type="ARBA" id="ARBA00009814"/>
    </source>
</evidence>
<dbReference type="GO" id="GO:0016592">
    <property type="term" value="C:mediator complex"/>
    <property type="evidence" value="ECO:0007669"/>
    <property type="project" value="InterPro"/>
</dbReference>
<gene>
    <name evidence="8" type="primary">MED18</name>
    <name evidence="9" type="ORF">CANTEDRAFT_116825</name>
</gene>
<dbReference type="HOGENOM" id="CLU_058255_0_0_1"/>
<evidence type="ECO:0000256" key="3">
    <source>
        <dbReference type="ARBA" id="ARBA00019612"/>
    </source>
</evidence>
<dbReference type="Pfam" id="PF09637">
    <property type="entry name" value="Med18"/>
    <property type="match status" value="1"/>
</dbReference>
<keyword evidence="6 8" id="KW-0539">Nucleus</keyword>
<evidence type="ECO:0000256" key="7">
    <source>
        <dbReference type="ARBA" id="ARBA00032012"/>
    </source>
</evidence>
<keyword evidence="4 8" id="KW-0805">Transcription regulation</keyword>
<dbReference type="InterPro" id="IPR019095">
    <property type="entry name" value="Mediator_Med18"/>
</dbReference>
<accession>G3BC15</accession>
<dbReference type="GeneID" id="18248463"/>
<evidence type="ECO:0000256" key="6">
    <source>
        <dbReference type="ARBA" id="ARBA00023242"/>
    </source>
</evidence>
<organism evidence="10">
    <name type="scientific">Candida tenuis (strain ATCC 10573 / BCRC 21748 / CBS 615 / JCM 9827 / NBRC 10315 / NRRL Y-1498 / VKM Y-70)</name>
    <name type="common">Yeast</name>
    <name type="synonym">Yamadazyma tenuis</name>
    <dbReference type="NCBI Taxonomy" id="590646"/>
    <lineage>
        <taxon>Eukaryota</taxon>
        <taxon>Fungi</taxon>
        <taxon>Dikarya</taxon>
        <taxon>Ascomycota</taxon>
        <taxon>Saccharomycotina</taxon>
        <taxon>Pichiomycetes</taxon>
        <taxon>Debaryomycetaceae</taxon>
        <taxon>Yamadazyma</taxon>
    </lineage>
</organism>
<comment type="subcellular location">
    <subcellularLocation>
        <location evidence="1 8">Nucleus</location>
    </subcellularLocation>
</comment>
<comment type="function">
    <text evidence="8">Component of the Mediator complex, a coactivator involved in the regulated transcription of nearly all RNA polymerase II-dependent genes. Mediator functions as a bridge to convey information from gene-specific regulatory proteins to the basal RNA polymerase II transcription machinery. Mediator is recruited to promoters by direct interactions with regulatory proteins and serves as a scaffold for the assembly of a functional preinitiation complex with RNA polymerase II and the general transcription factors.</text>
</comment>
<dbReference type="STRING" id="590646.G3BC15"/>
<keyword evidence="8" id="KW-0010">Activator</keyword>
<dbReference type="eggNOG" id="ENOG502S41C">
    <property type="taxonomic scope" value="Eukaryota"/>
</dbReference>
<proteinExistence type="inferred from homology"/>
<dbReference type="GO" id="GO:0003712">
    <property type="term" value="F:transcription coregulator activity"/>
    <property type="evidence" value="ECO:0007669"/>
    <property type="project" value="InterPro"/>
</dbReference>
<dbReference type="AlphaFoldDB" id="G3BC15"/>
<evidence type="ECO:0000313" key="10">
    <source>
        <dbReference type="Proteomes" id="UP000000707"/>
    </source>
</evidence>
<dbReference type="OrthoDB" id="5348092at2759"/>
<dbReference type="EMBL" id="GL996528">
    <property type="protein sequence ID" value="EGV61256.1"/>
    <property type="molecule type" value="Genomic_DNA"/>
</dbReference>